<dbReference type="InterPro" id="IPR004360">
    <property type="entry name" value="Glyas_Fos-R_dOase_dom"/>
</dbReference>
<dbReference type="RefSeq" id="WP_354700931.1">
    <property type="nucleotide sequence ID" value="NZ_CP114014.1"/>
</dbReference>
<accession>A0AAU7ASA9</accession>
<dbReference type="PANTHER" id="PTHR43279">
    <property type="entry name" value="CATECHOL-2,3-DIOXYGENASE"/>
    <property type="match status" value="1"/>
</dbReference>
<dbReference type="SUPFAM" id="SSF54593">
    <property type="entry name" value="Glyoxalase/Bleomycin resistance protein/Dihydroxybiphenyl dioxygenase"/>
    <property type="match status" value="1"/>
</dbReference>
<dbReference type="EC" id="1.13.11.2" evidence="2"/>
<feature type="domain" description="VOC" evidence="1">
    <location>
        <begin position="28"/>
        <end position="156"/>
    </location>
</feature>
<organism evidence="2">
    <name type="scientific">Paraconexibacter sp. AEG42_29</name>
    <dbReference type="NCBI Taxonomy" id="2997339"/>
    <lineage>
        <taxon>Bacteria</taxon>
        <taxon>Bacillati</taxon>
        <taxon>Actinomycetota</taxon>
        <taxon>Thermoleophilia</taxon>
        <taxon>Solirubrobacterales</taxon>
        <taxon>Paraconexibacteraceae</taxon>
        <taxon>Paraconexibacter</taxon>
    </lineage>
</organism>
<proteinExistence type="predicted"/>
<dbReference type="Gene3D" id="3.10.180.10">
    <property type="entry name" value="2,3-Dihydroxybiphenyl 1,2-Dioxygenase, domain 1"/>
    <property type="match status" value="1"/>
</dbReference>
<gene>
    <name evidence="2" type="primary">catE_1</name>
    <name evidence="2" type="ORF">DSM112329_01224</name>
</gene>
<dbReference type="GO" id="GO:0018577">
    <property type="term" value="F:catechol 2,3-dioxygenase activity"/>
    <property type="evidence" value="ECO:0007669"/>
    <property type="project" value="UniProtKB-EC"/>
</dbReference>
<name>A0AAU7ASA9_9ACTN</name>
<keyword evidence="2" id="KW-0560">Oxidoreductase</keyword>
<evidence type="ECO:0000313" key="2">
    <source>
        <dbReference type="EMBL" id="XAY04391.1"/>
    </source>
</evidence>
<dbReference type="Pfam" id="PF00903">
    <property type="entry name" value="Glyoxalase"/>
    <property type="match status" value="1"/>
</dbReference>
<dbReference type="PROSITE" id="PS51819">
    <property type="entry name" value="VOC"/>
    <property type="match status" value="1"/>
</dbReference>
<reference evidence="2" key="1">
    <citation type="submission" date="2022-12" db="EMBL/GenBank/DDBJ databases">
        <title>Paraconexibacter alkalitolerans sp. nov. and Baekduia alba sp. nov., isolated from soil and emended description of the genera Paraconexibacter (Chun et al., 2020) and Baekduia (An et al., 2020).</title>
        <authorList>
            <person name="Vieira S."/>
            <person name="Huber K.J."/>
            <person name="Geppert A."/>
            <person name="Wolf J."/>
            <person name="Neumann-Schaal M."/>
            <person name="Muesken M."/>
            <person name="Overmann J."/>
        </authorList>
    </citation>
    <scope>NUCLEOTIDE SEQUENCE</scope>
    <source>
        <strain evidence="2">AEG42_29</strain>
    </source>
</reference>
<dbReference type="EMBL" id="CP114014">
    <property type="protein sequence ID" value="XAY04391.1"/>
    <property type="molecule type" value="Genomic_DNA"/>
</dbReference>
<dbReference type="AlphaFoldDB" id="A0AAU7ASA9"/>
<dbReference type="PANTHER" id="PTHR43279:SF1">
    <property type="entry name" value="CATECHOL-2,3-DIOXYGENASE"/>
    <property type="match status" value="1"/>
</dbReference>
<dbReference type="InterPro" id="IPR037523">
    <property type="entry name" value="VOC_core"/>
</dbReference>
<dbReference type="KEGG" id="parq:DSM112329_01224"/>
<protein>
    <submittedName>
        <fullName evidence="2">Catechol-2,3-dioxygenase</fullName>
        <ecNumber evidence="2">1.13.11.2</ecNumber>
    </submittedName>
</protein>
<sequence>MNLDDRPDAQGPVVATATAARRIDPRVHIGHVHLRTADIDRIRAFYVDVLGFDVVAEARGVPGWGTTGDLLFLSAGGYHHHLGFNTWKSAGGGPTPDGVAGLHHVALNYPTRAALGDAVRRLRAADWPLRQVTDHGTHLAIYVTDPDGNDLELVFDRPFDVWPRDAAGHVKMAMDGGIDLDALVAEAAAAD</sequence>
<dbReference type="InterPro" id="IPR029068">
    <property type="entry name" value="Glyas_Bleomycin-R_OHBP_Dase"/>
</dbReference>
<evidence type="ECO:0000259" key="1">
    <source>
        <dbReference type="PROSITE" id="PS51819"/>
    </source>
</evidence>